<dbReference type="AlphaFoldDB" id="A0A150J8X4"/>
<gene>
    <name evidence="2" type="ORF">AMQ22_00219</name>
    <name evidence="1" type="ORF">APG11_00824</name>
</gene>
<evidence type="ECO:0000313" key="2">
    <source>
        <dbReference type="EMBL" id="KYC53548.1"/>
    </source>
</evidence>
<evidence type="ECO:0000313" key="3">
    <source>
        <dbReference type="Proteomes" id="UP000075398"/>
    </source>
</evidence>
<comment type="caution">
    <text evidence="2">The sequence shown here is derived from an EMBL/GenBank/DDBJ whole genome shotgun (WGS) entry which is preliminary data.</text>
</comment>
<name>A0A150J8X4_9EURY</name>
<dbReference type="Gene3D" id="3.30.420.10">
    <property type="entry name" value="Ribonuclease H-like superfamily/Ribonuclease H"/>
    <property type="match status" value="1"/>
</dbReference>
<proteinExistence type="predicted"/>
<protein>
    <recommendedName>
        <fullName evidence="5">Holliday junction resolvase RuvC</fullName>
    </recommendedName>
</protein>
<dbReference type="InterPro" id="IPR012337">
    <property type="entry name" value="RNaseH-like_sf"/>
</dbReference>
<dbReference type="EMBL" id="LNGF01000015">
    <property type="protein sequence ID" value="KYC47849.1"/>
    <property type="molecule type" value="Genomic_DNA"/>
</dbReference>
<dbReference type="SUPFAM" id="SSF53098">
    <property type="entry name" value="Ribonuclease H-like"/>
    <property type="match status" value="1"/>
</dbReference>
<dbReference type="GO" id="GO:0003676">
    <property type="term" value="F:nucleic acid binding"/>
    <property type="evidence" value="ECO:0007669"/>
    <property type="project" value="InterPro"/>
</dbReference>
<dbReference type="Proteomes" id="UP000075398">
    <property type="component" value="Unassembled WGS sequence"/>
</dbReference>
<dbReference type="Proteomes" id="UP000091929">
    <property type="component" value="Unassembled WGS sequence"/>
</dbReference>
<evidence type="ECO:0008006" key="5">
    <source>
        <dbReference type="Google" id="ProtNLM"/>
    </source>
</evidence>
<evidence type="ECO:0000313" key="4">
    <source>
        <dbReference type="Proteomes" id="UP000091929"/>
    </source>
</evidence>
<evidence type="ECO:0000313" key="1">
    <source>
        <dbReference type="EMBL" id="KYC47849.1"/>
    </source>
</evidence>
<dbReference type="InterPro" id="IPR036397">
    <property type="entry name" value="RNaseH_sf"/>
</dbReference>
<sequence length="172" mass="19147">MVKNLRISFGLPTPILATNILTIDPGSRAIGTAYFEDGELVLSKEIKSSSKFLTCRLDNILTSICENYLTAKPDVIVIEFGGQIRFKGRDPHGIRVHDYAAGYISSGLSAFFQKPLVLIPPTTWKSNKPKNLLTRQISLEFNREIGEDEAHAIALGLWYLRQVKLNQLTVSA</sequence>
<reference evidence="3 4" key="1">
    <citation type="journal article" date="2016" name="ISME J.">
        <title>Chasing the elusive Euryarchaeota class WSA2: genomes reveal a uniquely fastidious methyl-reducing methanogen.</title>
        <authorList>
            <person name="Nobu M.K."/>
            <person name="Narihiro T."/>
            <person name="Kuroda K."/>
            <person name="Mei R."/>
            <person name="Liu W.T."/>
        </authorList>
    </citation>
    <scope>NUCLEOTIDE SEQUENCE [LARGE SCALE GENOMIC DNA]</scope>
    <source>
        <strain evidence="1">B15fssc0709_Meth_Bin003</strain>
        <strain evidence="2">U1lsi0528_Bin055</strain>
    </source>
</reference>
<dbReference type="EMBL" id="LNGC01000004">
    <property type="protein sequence ID" value="KYC53548.1"/>
    <property type="molecule type" value="Genomic_DNA"/>
</dbReference>
<organism evidence="2 3">
    <name type="scientific">Candidatus Methanofastidiosum methylothiophilum</name>
    <dbReference type="NCBI Taxonomy" id="1705564"/>
    <lineage>
        <taxon>Archaea</taxon>
        <taxon>Methanobacteriati</taxon>
        <taxon>Methanobacteriota</taxon>
        <taxon>Stenosarchaea group</taxon>
        <taxon>Candidatus Methanofastidiosia</taxon>
        <taxon>Candidatus Methanofastidiosales</taxon>
        <taxon>Candidatus Methanofastidiosaceae</taxon>
        <taxon>Candidatus Methanofastidiosum</taxon>
    </lineage>
</organism>
<accession>A0A150IS41</accession>
<accession>A0A150J8X4</accession>